<evidence type="ECO:0000256" key="1">
    <source>
        <dbReference type="SAM" id="MobiDB-lite"/>
    </source>
</evidence>
<dbReference type="EMBL" id="JAPFFF010000015">
    <property type="protein sequence ID" value="KAK8866811.1"/>
    <property type="molecule type" value="Genomic_DNA"/>
</dbReference>
<comment type="caution">
    <text evidence="2">The sequence shown here is derived from an EMBL/GenBank/DDBJ whole genome shotgun (WGS) entry which is preliminary data.</text>
</comment>
<gene>
    <name evidence="2" type="ORF">M9Y10_009779</name>
</gene>
<feature type="region of interest" description="Disordered" evidence="1">
    <location>
        <begin position="783"/>
        <end position="811"/>
    </location>
</feature>
<keyword evidence="3" id="KW-1185">Reference proteome</keyword>
<proteinExistence type="predicted"/>
<protein>
    <submittedName>
        <fullName evidence="2">Uncharacterized protein</fullName>
    </submittedName>
</protein>
<feature type="compositionally biased region" description="Basic and acidic residues" evidence="1">
    <location>
        <begin position="452"/>
        <end position="473"/>
    </location>
</feature>
<accession>A0ABR2IPG9</accession>
<feature type="compositionally biased region" description="Polar residues" evidence="1">
    <location>
        <begin position="256"/>
        <end position="279"/>
    </location>
</feature>
<organism evidence="2 3">
    <name type="scientific">Tritrichomonas musculus</name>
    <dbReference type="NCBI Taxonomy" id="1915356"/>
    <lineage>
        <taxon>Eukaryota</taxon>
        <taxon>Metamonada</taxon>
        <taxon>Parabasalia</taxon>
        <taxon>Tritrichomonadida</taxon>
        <taxon>Tritrichomonadidae</taxon>
        <taxon>Tritrichomonas</taxon>
    </lineage>
</organism>
<reference evidence="2 3" key="1">
    <citation type="submission" date="2024-04" db="EMBL/GenBank/DDBJ databases">
        <title>Tritrichomonas musculus Genome.</title>
        <authorList>
            <person name="Alves-Ferreira E."/>
            <person name="Grigg M."/>
            <person name="Lorenzi H."/>
            <person name="Galac M."/>
        </authorList>
    </citation>
    <scope>NUCLEOTIDE SEQUENCE [LARGE SCALE GENOMIC DNA]</scope>
    <source>
        <strain evidence="2 3">EAF2021</strain>
    </source>
</reference>
<feature type="compositionally biased region" description="Basic and acidic residues" evidence="1">
    <location>
        <begin position="783"/>
        <end position="792"/>
    </location>
</feature>
<dbReference type="Proteomes" id="UP001470230">
    <property type="component" value="Unassembled WGS sequence"/>
</dbReference>
<evidence type="ECO:0000313" key="3">
    <source>
        <dbReference type="Proteomes" id="UP001470230"/>
    </source>
</evidence>
<feature type="region of interest" description="Disordered" evidence="1">
    <location>
        <begin position="256"/>
        <end position="281"/>
    </location>
</feature>
<name>A0ABR2IPG9_9EUKA</name>
<feature type="compositionally biased region" description="Basic and acidic residues" evidence="1">
    <location>
        <begin position="802"/>
        <end position="811"/>
    </location>
</feature>
<evidence type="ECO:0000313" key="2">
    <source>
        <dbReference type="EMBL" id="KAK8866811.1"/>
    </source>
</evidence>
<feature type="region of interest" description="Disordered" evidence="1">
    <location>
        <begin position="438"/>
        <end position="481"/>
    </location>
</feature>
<sequence>MSVPQGNLNLSKGEAIKIIIRIRYSKKPQRFEIINNLINSIKKDYPIPFELKKKLKKDIPSLVLLNYFLDQKYYYNTKNESVISKVSFLNSMVSKIQTVCHRAKNAKAFWEFVKNVIRYFNNPSQYQLLHNFFSSITRSADEMKFLLSFTDQNILYSPEYIQEYSEPSESRDDYITFLHLMGIDTTPIDNRYQYKKPKVTKPLKSYFTIREDFDELSDLPVISHSYHDESFLMESSKSSNSTAFIDLIINRRYSNTPKEPISTATPNSSQTTKRSSSVENLDDVNKKENEELNSKISYDRNNYLFYSSKATELLHDQEYKMELLELSFFDLRNHFCFSNEVMTKIVSEIDFKPYLRAKPRIRLRNNKGNSKFLLPILGNVPNTNPSIDNNNNNNSCSFHNNNSINGFHNSNSNFINNKNTNDNNKDILYNNINNADNNDFSEGTVNDDIDADSLKNKDEDDSKSSTIKTRDDDIFNDDDSEDCSNKLRKPLQPFFMQDHWRVYRMLGIVYGKKQSPPAERIFRSTYNNGQRKGPTDPIVNVDISNKVEKIMRHIFIQMVKMKSSWYRSQCKAFCDYCFAQPRNFPHPEYCELSIPYIENLNCKTAVDTANFLSKFTNVITSTYYNYDNRVLNGESPNKILMDKYSIELLTIFSEYYKAFICYHFYQNFTRPPFLLLDAATKWKDLYFCEMKETIGRANIEENDELTKMFYNEEIKNIIKYAGTILVKKECRLQSAAPALVVATFVKECDGCGDNLEDCVTVKVVPANRKNMVGIKMNIFEPKSEKNNLESPKKQSKSRKPKKANEYREKKK</sequence>